<dbReference type="EMBL" id="LN831776">
    <property type="protein sequence ID" value="CQR57774.1"/>
    <property type="molecule type" value="Genomic_DNA"/>
</dbReference>
<dbReference type="Proteomes" id="UP000033163">
    <property type="component" value="Chromosome I"/>
</dbReference>
<name>A0A0E4CYR0_9BACL</name>
<sequence length="391" mass="44242">MRERMLFLSAQKECSKEEEHRIESFLEILLEKFDIDLIEFRQGGRERAADSGYTLTVHRVEQAAASRSALLRPLDKLRSIAAFEDISKDLRTEIRRLCSRHTYSHVFISHRFLNNCIDMISSLLPEAVIITDARRTWSRAAEKGGTVRRRIKYPYHKLNEARTRRDERRLMNKTGLLLTANERDALSFKALSFADAGKVHVVPPFVDLQQYQHDEPVCKENGIMLHWDIHNVQGRNAALLFHAKVYPLIRAEVPEVQCYMVGSAADSSIQALSKTDSSVKIIEDTSLAGEYIRRAKAVIACLDEGCGGQEKILEAWALRTPVVTSPRGAEALICENGRDILLAGTAMEIAEQTVMLLQTPELASLISDRAYRTLLNHYEVKNVKAKVLSLV</sequence>
<dbReference type="RefSeq" id="WP_020429313.1">
    <property type="nucleotide sequence ID" value="NZ_AGBD01000831.1"/>
</dbReference>
<dbReference type="AlphaFoldDB" id="A0A0E4CYR0"/>
<reference evidence="2" key="1">
    <citation type="submission" date="2015-03" db="EMBL/GenBank/DDBJ databases">
        <authorList>
            <person name="Wibberg D."/>
        </authorList>
    </citation>
    <scope>NUCLEOTIDE SEQUENCE [LARGE SCALE GENOMIC DNA]</scope>
</reference>
<gene>
    <name evidence="1" type="ORF">PRIO_5385</name>
</gene>
<evidence type="ECO:0008006" key="3">
    <source>
        <dbReference type="Google" id="ProtNLM"/>
    </source>
</evidence>
<dbReference type="STRING" id="483937.AMQ84_05215"/>
<evidence type="ECO:0000313" key="2">
    <source>
        <dbReference type="Proteomes" id="UP000033163"/>
    </source>
</evidence>
<dbReference type="Pfam" id="PF13692">
    <property type="entry name" value="Glyco_trans_1_4"/>
    <property type="match status" value="1"/>
</dbReference>
<dbReference type="KEGG" id="pri:PRIO_5385"/>
<protein>
    <recommendedName>
        <fullName evidence="3">Glycosyltransferase</fullName>
    </recommendedName>
</protein>
<dbReference type="Gene3D" id="3.40.50.2000">
    <property type="entry name" value="Glycogen Phosphorylase B"/>
    <property type="match status" value="1"/>
</dbReference>
<proteinExistence type="predicted"/>
<dbReference type="SUPFAM" id="SSF53756">
    <property type="entry name" value="UDP-Glycosyltransferase/glycogen phosphorylase"/>
    <property type="match status" value="1"/>
</dbReference>
<organism evidence="1 2">
    <name type="scientific">Paenibacillus riograndensis SBR5</name>
    <dbReference type="NCBI Taxonomy" id="1073571"/>
    <lineage>
        <taxon>Bacteria</taxon>
        <taxon>Bacillati</taxon>
        <taxon>Bacillota</taxon>
        <taxon>Bacilli</taxon>
        <taxon>Bacillales</taxon>
        <taxon>Paenibacillaceae</taxon>
        <taxon>Paenibacillus</taxon>
        <taxon>Paenibacillus sonchi group</taxon>
    </lineage>
</organism>
<evidence type="ECO:0000313" key="1">
    <source>
        <dbReference type="EMBL" id="CQR57774.1"/>
    </source>
</evidence>
<accession>A0A0E4CYR0</accession>
<dbReference type="HOGENOM" id="CLU_028014_3_0_9"/>
<dbReference type="PATRIC" id="fig|1073571.4.peg.5769"/>